<gene>
    <name evidence="1" type="ORF">JIP62_10625</name>
</gene>
<evidence type="ECO:0000313" key="1">
    <source>
        <dbReference type="EMBL" id="QQQ17787.1"/>
    </source>
</evidence>
<sequence length="180" mass="21181">MSPRAPQKIRSGHIWEEVRRAWEAGETAASVARRYDVGLDNLWRRRAKEGWQRRPADAPPEPVEGWDRYAARKVEEFEAEREAVRELALDLVRVMQGGPIEEAPLWHMPFLYDWRARHLGPEVAAMDRERAQDHEWAQAFWDAEGRLRPLPQLDAALMRLFRQDWRRQVELPDGVAEAWP</sequence>
<evidence type="ECO:0008006" key="3">
    <source>
        <dbReference type="Google" id="ProtNLM"/>
    </source>
</evidence>
<dbReference type="EMBL" id="CP067977">
    <property type="protein sequence ID" value="QQQ17787.1"/>
    <property type="molecule type" value="Genomic_DNA"/>
</dbReference>
<dbReference type="RefSeq" id="WP_201102163.1">
    <property type="nucleotide sequence ID" value="NZ_CP067977.1"/>
</dbReference>
<evidence type="ECO:0000313" key="2">
    <source>
        <dbReference type="Proteomes" id="UP000595448"/>
    </source>
</evidence>
<name>A0ABX7BJP9_9CAUL</name>
<keyword evidence="2" id="KW-1185">Reference proteome</keyword>
<reference evidence="1 2" key="1">
    <citation type="submission" date="2021-01" db="EMBL/GenBank/DDBJ databases">
        <title>Brevundimonas vitis sp. nov., an bacterium isolated from grape (Vitis vinifera).</title>
        <authorList>
            <person name="Jiang L."/>
            <person name="Lee J."/>
        </authorList>
    </citation>
    <scope>NUCLEOTIDE SEQUENCE [LARGE SCALE GENOMIC DNA]</scope>
    <source>
        <strain evidence="1 2">GRTSA-9</strain>
    </source>
</reference>
<accession>A0ABX7BJP9</accession>
<protein>
    <recommendedName>
        <fullName evidence="3">Transposase</fullName>
    </recommendedName>
</protein>
<dbReference type="Proteomes" id="UP000595448">
    <property type="component" value="Chromosome"/>
</dbReference>
<proteinExistence type="predicted"/>
<organism evidence="1 2">
    <name type="scientific">Brevundimonas vitisensis</name>
    <dbReference type="NCBI Taxonomy" id="2800818"/>
    <lineage>
        <taxon>Bacteria</taxon>
        <taxon>Pseudomonadati</taxon>
        <taxon>Pseudomonadota</taxon>
        <taxon>Alphaproteobacteria</taxon>
        <taxon>Caulobacterales</taxon>
        <taxon>Caulobacteraceae</taxon>
        <taxon>Brevundimonas</taxon>
    </lineage>
</organism>